<evidence type="ECO:0000313" key="2">
    <source>
        <dbReference type="EMBL" id="RNA36559.1"/>
    </source>
</evidence>
<dbReference type="GO" id="GO:0070628">
    <property type="term" value="F:proteasome binding"/>
    <property type="evidence" value="ECO:0007669"/>
    <property type="project" value="InterPro"/>
</dbReference>
<dbReference type="PANTHER" id="PTHR32170:SF3">
    <property type="entry name" value="PROTEASOME ACTIVATOR COMPLEX SUBUNIT 4"/>
    <property type="match status" value="1"/>
</dbReference>
<evidence type="ECO:0000259" key="1">
    <source>
        <dbReference type="Pfam" id="PF16507"/>
    </source>
</evidence>
<dbReference type="Proteomes" id="UP000276133">
    <property type="component" value="Unassembled WGS sequence"/>
</dbReference>
<dbReference type="GO" id="GO:0010499">
    <property type="term" value="P:proteasomal ubiquitin-independent protein catabolic process"/>
    <property type="evidence" value="ECO:0007669"/>
    <property type="project" value="TreeGrafter"/>
</dbReference>
<sequence>MSEKIYSTLSDFQSGDFENLDRPVVKYNESIDLDLKNFQYVNQFIKHLPYFDKTKKNALQEFVEIKSNLAKALILNELRPGLVHWTSRLQTYINEFGLFFTKDDHIKLIKIYLQVIVTPQIDLVLVEMSFSLLTELLKKYFLLKRDDLRIDWRPLYTLFRRIHKIDEKSAVFAPDNIEQISFLNFISFARIYFDESSVSEMLEEWRPLMCPFDMSMNYAFDRFSLFLPTILLDQGHSLNFWLREFLDLWLNFSGKVYWETNILSLFSRAAKDCVGLFDWTCYIPYIFSKLLRGLGLTMVNSITLNIDDNTPKNSINLINGFLNTFSYSDIEIDSIGLWIVSMIGTGSDRNSCMQHIKKLFHILRSYYYPSNDGQLDNFFSLLQRIPEALIERIRFEKLKKYEWLREGRDTESFIQPSDIEELVLCLKDIVLKGLFSKNNFNDAIKTFQYLCFLRADLMLPTLIDQVYESFEINVQPHRYTPLLACLVSVPRELVSYDQSVDTQKHVLHLLISVLPGIDLNDLNKLILTFQFLTNMLSHIIVCDCTPALKIRGDLTDYDKDVCLMTANFVDFIHSLFSRLFTFIDHLASDNSVDVSDTAHQASYYSRVSSALTDENVTQVHIVQMLNVLVNQSSSLILKVIVDKTFNYLNGRVFNAKSGEIIVYLIGSLVSSSYGRKAFEKFFQYLYENMVCLLKIKNYGEDACV</sequence>
<dbReference type="PANTHER" id="PTHR32170">
    <property type="entry name" value="PROTEASOME ACTIVATOR COMPLEX SUBUNIT 4"/>
    <property type="match status" value="1"/>
</dbReference>
<feature type="domain" description="Proteasome activator Blm10 middle HEAT repeats region" evidence="1">
    <location>
        <begin position="357"/>
        <end position="688"/>
    </location>
</feature>
<comment type="caution">
    <text evidence="2">The sequence shown here is derived from an EMBL/GenBank/DDBJ whole genome shotgun (WGS) entry which is preliminary data.</text>
</comment>
<dbReference type="STRING" id="10195.A0A3M7SLF1"/>
<dbReference type="OrthoDB" id="17907at2759"/>
<name>A0A3M7SLF1_BRAPC</name>
<dbReference type="InterPro" id="IPR032430">
    <property type="entry name" value="Blm10_mid"/>
</dbReference>
<dbReference type="GO" id="GO:0005829">
    <property type="term" value="C:cytosol"/>
    <property type="evidence" value="ECO:0007669"/>
    <property type="project" value="TreeGrafter"/>
</dbReference>
<evidence type="ECO:0000313" key="3">
    <source>
        <dbReference type="Proteomes" id="UP000276133"/>
    </source>
</evidence>
<accession>A0A3M7SLF1</accession>
<dbReference type="GO" id="GO:0016504">
    <property type="term" value="F:peptidase activator activity"/>
    <property type="evidence" value="ECO:0007669"/>
    <property type="project" value="InterPro"/>
</dbReference>
<dbReference type="GO" id="GO:0000502">
    <property type="term" value="C:proteasome complex"/>
    <property type="evidence" value="ECO:0007669"/>
    <property type="project" value="UniProtKB-KW"/>
</dbReference>
<dbReference type="AlphaFoldDB" id="A0A3M7SLF1"/>
<protein>
    <submittedName>
        <fullName evidence="2">Proteasome activator complex subunit 4 isoform X2</fullName>
    </submittedName>
</protein>
<keyword evidence="2" id="KW-0647">Proteasome</keyword>
<keyword evidence="3" id="KW-1185">Reference proteome</keyword>
<organism evidence="2 3">
    <name type="scientific">Brachionus plicatilis</name>
    <name type="common">Marine rotifer</name>
    <name type="synonym">Brachionus muelleri</name>
    <dbReference type="NCBI Taxonomy" id="10195"/>
    <lineage>
        <taxon>Eukaryota</taxon>
        <taxon>Metazoa</taxon>
        <taxon>Spiralia</taxon>
        <taxon>Gnathifera</taxon>
        <taxon>Rotifera</taxon>
        <taxon>Eurotatoria</taxon>
        <taxon>Monogononta</taxon>
        <taxon>Pseudotrocha</taxon>
        <taxon>Ploima</taxon>
        <taxon>Brachionidae</taxon>
        <taxon>Brachionus</taxon>
    </lineage>
</organism>
<reference evidence="2 3" key="1">
    <citation type="journal article" date="2018" name="Sci. Rep.">
        <title>Genomic signatures of local adaptation to the degree of environmental predictability in rotifers.</title>
        <authorList>
            <person name="Franch-Gras L."/>
            <person name="Hahn C."/>
            <person name="Garcia-Roger E.M."/>
            <person name="Carmona M.J."/>
            <person name="Serra M."/>
            <person name="Gomez A."/>
        </authorList>
    </citation>
    <scope>NUCLEOTIDE SEQUENCE [LARGE SCALE GENOMIC DNA]</scope>
    <source>
        <strain evidence="2">HYR1</strain>
    </source>
</reference>
<dbReference type="GO" id="GO:0005634">
    <property type="term" value="C:nucleus"/>
    <property type="evidence" value="ECO:0007669"/>
    <property type="project" value="TreeGrafter"/>
</dbReference>
<dbReference type="EMBL" id="REGN01001165">
    <property type="protein sequence ID" value="RNA36559.1"/>
    <property type="molecule type" value="Genomic_DNA"/>
</dbReference>
<dbReference type="Pfam" id="PF16507">
    <property type="entry name" value="HEAT_PSME4_mid"/>
    <property type="match status" value="1"/>
</dbReference>
<gene>
    <name evidence="2" type="ORF">BpHYR1_025818</name>
</gene>
<dbReference type="InterPro" id="IPR035309">
    <property type="entry name" value="PSME4"/>
</dbReference>
<proteinExistence type="predicted"/>